<sequence length="89" mass="10091">MNRCTSVLFASLIASFATLAIAQNTDATTCTLYRNCHYHTSDSYKPSYKYNFEQDTNKYLYKSGFLSIFVIILITKIAQAALNSWLTKA</sequence>
<name>A0A951PY58_9NOST</name>
<feature type="transmembrane region" description="Helical" evidence="1">
    <location>
        <begin position="59"/>
        <end position="78"/>
    </location>
</feature>
<gene>
    <name evidence="3" type="ORF">KME32_07900</name>
</gene>
<evidence type="ECO:0000313" key="4">
    <source>
        <dbReference type="Proteomes" id="UP000715781"/>
    </source>
</evidence>
<dbReference type="EMBL" id="JAHHHN010000003">
    <property type="protein sequence ID" value="MBW4561072.1"/>
    <property type="molecule type" value="Genomic_DNA"/>
</dbReference>
<dbReference type="AlphaFoldDB" id="A0A951PY58"/>
<evidence type="ECO:0000313" key="3">
    <source>
        <dbReference type="EMBL" id="MBW4561072.1"/>
    </source>
</evidence>
<protein>
    <submittedName>
        <fullName evidence="3">Uncharacterized protein</fullName>
    </submittedName>
</protein>
<reference evidence="3" key="1">
    <citation type="submission" date="2021-05" db="EMBL/GenBank/DDBJ databases">
        <authorList>
            <person name="Pietrasiak N."/>
            <person name="Ward R."/>
            <person name="Stajich J.E."/>
            <person name="Kurbessoian T."/>
        </authorList>
    </citation>
    <scope>NUCLEOTIDE SEQUENCE</scope>
    <source>
        <strain evidence="3">JT2-VF2</strain>
    </source>
</reference>
<accession>A0A951PY58</accession>
<keyword evidence="2" id="KW-0732">Signal</keyword>
<keyword evidence="1" id="KW-0812">Transmembrane</keyword>
<evidence type="ECO:0000256" key="1">
    <source>
        <dbReference type="SAM" id="Phobius"/>
    </source>
</evidence>
<comment type="caution">
    <text evidence="3">The sequence shown here is derived from an EMBL/GenBank/DDBJ whole genome shotgun (WGS) entry which is preliminary data.</text>
</comment>
<keyword evidence="1" id="KW-0472">Membrane</keyword>
<dbReference type="Proteomes" id="UP000715781">
    <property type="component" value="Unassembled WGS sequence"/>
</dbReference>
<feature type="signal peptide" evidence="2">
    <location>
        <begin position="1"/>
        <end position="22"/>
    </location>
</feature>
<organism evidence="3 4">
    <name type="scientific">Mojavia pulchra JT2-VF2</name>
    <dbReference type="NCBI Taxonomy" id="287848"/>
    <lineage>
        <taxon>Bacteria</taxon>
        <taxon>Bacillati</taxon>
        <taxon>Cyanobacteriota</taxon>
        <taxon>Cyanophyceae</taxon>
        <taxon>Nostocales</taxon>
        <taxon>Nostocaceae</taxon>
    </lineage>
</organism>
<reference evidence="3" key="2">
    <citation type="journal article" date="2022" name="Microbiol. Resour. Announc.">
        <title>Metagenome Sequencing to Explore Phylogenomics of Terrestrial Cyanobacteria.</title>
        <authorList>
            <person name="Ward R.D."/>
            <person name="Stajich J.E."/>
            <person name="Johansen J.R."/>
            <person name="Huntemann M."/>
            <person name="Clum A."/>
            <person name="Foster B."/>
            <person name="Foster B."/>
            <person name="Roux S."/>
            <person name="Palaniappan K."/>
            <person name="Varghese N."/>
            <person name="Mukherjee S."/>
            <person name="Reddy T.B.K."/>
            <person name="Daum C."/>
            <person name="Copeland A."/>
            <person name="Chen I.A."/>
            <person name="Ivanova N.N."/>
            <person name="Kyrpides N.C."/>
            <person name="Shapiro N."/>
            <person name="Eloe-Fadrosh E.A."/>
            <person name="Pietrasiak N."/>
        </authorList>
    </citation>
    <scope>NUCLEOTIDE SEQUENCE</scope>
    <source>
        <strain evidence="3">JT2-VF2</strain>
    </source>
</reference>
<keyword evidence="1" id="KW-1133">Transmembrane helix</keyword>
<proteinExistence type="predicted"/>
<feature type="chain" id="PRO_5037211130" evidence="2">
    <location>
        <begin position="23"/>
        <end position="89"/>
    </location>
</feature>
<evidence type="ECO:0000256" key="2">
    <source>
        <dbReference type="SAM" id="SignalP"/>
    </source>
</evidence>